<feature type="compositionally biased region" description="Pro residues" evidence="1">
    <location>
        <begin position="1"/>
        <end position="18"/>
    </location>
</feature>
<organism evidence="2 3">
    <name type="scientific">Eumeta variegata</name>
    <name type="common">Bagworm moth</name>
    <name type="synonym">Eumeta japonica</name>
    <dbReference type="NCBI Taxonomy" id="151549"/>
    <lineage>
        <taxon>Eukaryota</taxon>
        <taxon>Metazoa</taxon>
        <taxon>Ecdysozoa</taxon>
        <taxon>Arthropoda</taxon>
        <taxon>Hexapoda</taxon>
        <taxon>Insecta</taxon>
        <taxon>Pterygota</taxon>
        <taxon>Neoptera</taxon>
        <taxon>Endopterygota</taxon>
        <taxon>Lepidoptera</taxon>
        <taxon>Glossata</taxon>
        <taxon>Ditrysia</taxon>
        <taxon>Tineoidea</taxon>
        <taxon>Psychidae</taxon>
        <taxon>Oiketicinae</taxon>
        <taxon>Eumeta</taxon>
    </lineage>
</organism>
<name>A0A4C1U711_EUMVA</name>
<protein>
    <submittedName>
        <fullName evidence="2">Uncharacterized protein</fullName>
    </submittedName>
</protein>
<evidence type="ECO:0000313" key="2">
    <source>
        <dbReference type="EMBL" id="GBP22058.1"/>
    </source>
</evidence>
<gene>
    <name evidence="2" type="ORF">EVAR_18699_1</name>
</gene>
<feature type="region of interest" description="Disordered" evidence="1">
    <location>
        <begin position="80"/>
        <end position="102"/>
    </location>
</feature>
<dbReference type="Proteomes" id="UP000299102">
    <property type="component" value="Unassembled WGS sequence"/>
</dbReference>
<sequence>MSPPPPSPPAPPAPPDPPAGDKRPMRNGSAGRAAARAQPAPNALTNELFIPHFRISKDRRPRTERVQNALKSLRRALRFKGAASSAATDRAFRSGHTGVSDESNFCVGARRRVTYENYAPFERSRKVEKLK</sequence>
<dbReference type="AlphaFoldDB" id="A0A4C1U711"/>
<proteinExistence type="predicted"/>
<feature type="region of interest" description="Disordered" evidence="1">
    <location>
        <begin position="1"/>
        <end position="45"/>
    </location>
</feature>
<accession>A0A4C1U711</accession>
<comment type="caution">
    <text evidence="2">The sequence shown here is derived from an EMBL/GenBank/DDBJ whole genome shotgun (WGS) entry which is preliminary data.</text>
</comment>
<feature type="compositionally biased region" description="Low complexity" evidence="1">
    <location>
        <begin position="27"/>
        <end position="43"/>
    </location>
</feature>
<dbReference type="EMBL" id="BGZK01000135">
    <property type="protein sequence ID" value="GBP22058.1"/>
    <property type="molecule type" value="Genomic_DNA"/>
</dbReference>
<keyword evidence="3" id="KW-1185">Reference proteome</keyword>
<evidence type="ECO:0000313" key="3">
    <source>
        <dbReference type="Proteomes" id="UP000299102"/>
    </source>
</evidence>
<evidence type="ECO:0000256" key="1">
    <source>
        <dbReference type="SAM" id="MobiDB-lite"/>
    </source>
</evidence>
<reference evidence="2 3" key="1">
    <citation type="journal article" date="2019" name="Commun. Biol.">
        <title>The bagworm genome reveals a unique fibroin gene that provides high tensile strength.</title>
        <authorList>
            <person name="Kono N."/>
            <person name="Nakamura H."/>
            <person name="Ohtoshi R."/>
            <person name="Tomita M."/>
            <person name="Numata K."/>
            <person name="Arakawa K."/>
        </authorList>
    </citation>
    <scope>NUCLEOTIDE SEQUENCE [LARGE SCALE GENOMIC DNA]</scope>
</reference>